<evidence type="ECO:0000256" key="1">
    <source>
        <dbReference type="SAM" id="MobiDB-lite"/>
    </source>
</evidence>
<protein>
    <submittedName>
        <fullName evidence="2">Helix-turn-helix domain-containing protein</fullName>
    </submittedName>
</protein>
<dbReference type="Proteomes" id="UP000285349">
    <property type="component" value="Unassembled WGS sequence"/>
</dbReference>
<feature type="region of interest" description="Disordered" evidence="1">
    <location>
        <begin position="89"/>
        <end position="142"/>
    </location>
</feature>
<dbReference type="EMBL" id="MOBQ01000011">
    <property type="protein sequence ID" value="RON48572.1"/>
    <property type="molecule type" value="Genomic_DNA"/>
</dbReference>
<sequence>MSTMIMSACWPLQGMSATQKAVLISLADNANDEGVCWPSVPKIAIRTCLSERAVQVSIRWLCSTGILSTAERLGRSTLYTLTPAAYAPPQQLRPANHAPHPPHQLHPSPAQAAPAPRSSCTQNRNRTYKEPSAEPPAFLPARFGQSVNDAREKVSVKHPKVQDDEDRKQACRNIWLAYSTAYFHRYHTEPVRNQKVNAQVNDLLKRLGSIEAPRVAAYFVGINDAFLLRGCHEFGALLAKAEAYRTQWATNVQVNFVTARQIENTQANLNTAEQTKAMIRNEGSKNAFL</sequence>
<dbReference type="Gene3D" id="1.10.10.10">
    <property type="entry name" value="Winged helix-like DNA-binding domain superfamily/Winged helix DNA-binding domain"/>
    <property type="match status" value="1"/>
</dbReference>
<reference evidence="2 3" key="1">
    <citation type="submission" date="2016-10" db="EMBL/GenBank/DDBJ databases">
        <title>Comparative genome analysis of multiple Pseudomonas spp. focuses on biocontrol and plant growth promoting traits.</title>
        <authorList>
            <person name="Tao X.-Y."/>
            <person name="Taylor C.G."/>
        </authorList>
    </citation>
    <scope>NUCLEOTIDE SEQUENCE [LARGE SCALE GENOMIC DNA]</scope>
    <source>
        <strain evidence="2 3">37A10</strain>
    </source>
</reference>
<gene>
    <name evidence="2" type="ORF">BK666_09110</name>
</gene>
<name>A0A423K9K9_9PSED</name>
<dbReference type="RefSeq" id="WP_123509348.1">
    <property type="nucleotide sequence ID" value="NZ_MOBQ01000011.1"/>
</dbReference>
<dbReference type="Pfam" id="PF13730">
    <property type="entry name" value="HTH_36"/>
    <property type="match status" value="1"/>
</dbReference>
<evidence type="ECO:0000313" key="3">
    <source>
        <dbReference type="Proteomes" id="UP000285349"/>
    </source>
</evidence>
<dbReference type="InterPro" id="IPR036388">
    <property type="entry name" value="WH-like_DNA-bd_sf"/>
</dbReference>
<comment type="caution">
    <text evidence="2">The sequence shown here is derived from an EMBL/GenBank/DDBJ whole genome shotgun (WGS) entry which is preliminary data.</text>
</comment>
<dbReference type="OrthoDB" id="7018846at2"/>
<feature type="compositionally biased region" description="Low complexity" evidence="1">
    <location>
        <begin position="105"/>
        <end position="116"/>
    </location>
</feature>
<proteinExistence type="predicted"/>
<organism evidence="2 3">
    <name type="scientific">Pseudomonas frederiksbergensis</name>
    <dbReference type="NCBI Taxonomy" id="104087"/>
    <lineage>
        <taxon>Bacteria</taxon>
        <taxon>Pseudomonadati</taxon>
        <taxon>Pseudomonadota</taxon>
        <taxon>Gammaproteobacteria</taxon>
        <taxon>Pseudomonadales</taxon>
        <taxon>Pseudomonadaceae</taxon>
        <taxon>Pseudomonas</taxon>
    </lineage>
</organism>
<accession>A0A423K9K9</accession>
<evidence type="ECO:0000313" key="2">
    <source>
        <dbReference type="EMBL" id="RON48572.1"/>
    </source>
</evidence>
<dbReference type="AlphaFoldDB" id="A0A423K9K9"/>